<dbReference type="InterPro" id="IPR029512">
    <property type="entry name" value="CCDC154"/>
</dbReference>
<evidence type="ECO:0000256" key="1">
    <source>
        <dbReference type="SAM" id="Coils"/>
    </source>
</evidence>
<accession>A0A8S2Y681</accession>
<evidence type="ECO:0000313" key="3">
    <source>
        <dbReference type="EMBL" id="CAF4530484.1"/>
    </source>
</evidence>
<gene>
    <name evidence="2" type="ORF">OVA965_LOCUS45492</name>
    <name evidence="3" type="ORF">TMI583_LOCUS49034</name>
</gene>
<reference evidence="3" key="1">
    <citation type="submission" date="2021-02" db="EMBL/GenBank/DDBJ databases">
        <authorList>
            <person name="Nowell W R."/>
        </authorList>
    </citation>
    <scope>NUCLEOTIDE SEQUENCE</scope>
</reference>
<dbReference type="Proteomes" id="UP000677228">
    <property type="component" value="Unassembled WGS sequence"/>
</dbReference>
<dbReference type="PANTHER" id="PTHR35153:SF1">
    <property type="entry name" value="COILED-COIL DOMAIN-CONTAINING PROTEIN 154"/>
    <property type="match status" value="1"/>
</dbReference>
<dbReference type="EMBL" id="CAJNOK010072130">
    <property type="protein sequence ID" value="CAF1665670.1"/>
    <property type="molecule type" value="Genomic_DNA"/>
</dbReference>
<dbReference type="PANTHER" id="PTHR35153">
    <property type="entry name" value="COILED-COIL DOMAIN-CONTAINING PROTEIN 154"/>
    <property type="match status" value="1"/>
</dbReference>
<evidence type="ECO:0000313" key="4">
    <source>
        <dbReference type="Proteomes" id="UP000682733"/>
    </source>
</evidence>
<dbReference type="EMBL" id="CAJOBA010104026">
    <property type="protein sequence ID" value="CAF4530484.1"/>
    <property type="molecule type" value="Genomic_DNA"/>
</dbReference>
<keyword evidence="1" id="KW-0175">Coiled coil</keyword>
<evidence type="ECO:0000313" key="2">
    <source>
        <dbReference type="EMBL" id="CAF1665670.1"/>
    </source>
</evidence>
<feature type="non-terminal residue" evidence="3">
    <location>
        <position position="117"/>
    </location>
</feature>
<comment type="caution">
    <text evidence="3">The sequence shown here is derived from an EMBL/GenBank/DDBJ whole genome shotgun (WGS) entry which is preliminary data.</text>
</comment>
<feature type="non-terminal residue" evidence="3">
    <location>
        <position position="1"/>
    </location>
</feature>
<sequence length="117" mass="14131">ILQEERLSRQQIENNVRIQNDVILQLTSRIKRNEDTFNDEHQSYQIINSNVKGLEQNIMSIQKEYLLRRDTYTYSVEGLRKQIDDLNQQRENLEKIQLNMIEDIRSMRNRMDMDSVS</sequence>
<feature type="coiled-coil region" evidence="1">
    <location>
        <begin position="44"/>
        <end position="103"/>
    </location>
</feature>
<dbReference type="Proteomes" id="UP000682733">
    <property type="component" value="Unassembled WGS sequence"/>
</dbReference>
<proteinExistence type="predicted"/>
<name>A0A8S2Y681_9BILA</name>
<protein>
    <submittedName>
        <fullName evidence="3">Uncharacterized protein</fullName>
    </submittedName>
</protein>
<organism evidence="3 4">
    <name type="scientific">Didymodactylos carnosus</name>
    <dbReference type="NCBI Taxonomy" id="1234261"/>
    <lineage>
        <taxon>Eukaryota</taxon>
        <taxon>Metazoa</taxon>
        <taxon>Spiralia</taxon>
        <taxon>Gnathifera</taxon>
        <taxon>Rotifera</taxon>
        <taxon>Eurotatoria</taxon>
        <taxon>Bdelloidea</taxon>
        <taxon>Philodinida</taxon>
        <taxon>Philodinidae</taxon>
        <taxon>Didymodactylos</taxon>
    </lineage>
</organism>
<dbReference type="AlphaFoldDB" id="A0A8S2Y681"/>